<dbReference type="Proteomes" id="UP000009138">
    <property type="component" value="Unassembled WGS sequence"/>
</dbReference>
<gene>
    <name evidence="1" type="ORF">RO3G_09893</name>
</gene>
<dbReference type="InParanoid" id="I1C9Q3"/>
<keyword evidence="2" id="KW-1185">Reference proteome</keyword>
<evidence type="ECO:0000313" key="1">
    <source>
        <dbReference type="EMBL" id="EIE85183.1"/>
    </source>
</evidence>
<dbReference type="GeneID" id="93616859"/>
<proteinExistence type="predicted"/>
<sequence>MTMIDTQLHHPPKTADDRRLFAFLFTSQFDTIIIKREGFKMMNTKFTRMTDENFASALIACRLFGEQSIMK</sequence>
<protein>
    <submittedName>
        <fullName evidence="1">Uncharacterized protein</fullName>
    </submittedName>
</protein>
<evidence type="ECO:0000313" key="2">
    <source>
        <dbReference type="Proteomes" id="UP000009138"/>
    </source>
</evidence>
<dbReference type="AlphaFoldDB" id="I1C9Q3"/>
<name>I1C9Q3_RHIO9</name>
<reference evidence="1 2" key="1">
    <citation type="journal article" date="2009" name="PLoS Genet.">
        <title>Genomic analysis of the basal lineage fungus Rhizopus oryzae reveals a whole-genome duplication.</title>
        <authorList>
            <person name="Ma L.-J."/>
            <person name="Ibrahim A.S."/>
            <person name="Skory C."/>
            <person name="Grabherr M.G."/>
            <person name="Burger G."/>
            <person name="Butler M."/>
            <person name="Elias M."/>
            <person name="Idnurm A."/>
            <person name="Lang B.F."/>
            <person name="Sone T."/>
            <person name="Abe A."/>
            <person name="Calvo S.E."/>
            <person name="Corrochano L.M."/>
            <person name="Engels R."/>
            <person name="Fu J."/>
            <person name="Hansberg W."/>
            <person name="Kim J.-M."/>
            <person name="Kodira C.D."/>
            <person name="Koehrsen M.J."/>
            <person name="Liu B."/>
            <person name="Miranda-Saavedra D."/>
            <person name="O'Leary S."/>
            <person name="Ortiz-Castellanos L."/>
            <person name="Poulter R."/>
            <person name="Rodriguez-Romero J."/>
            <person name="Ruiz-Herrera J."/>
            <person name="Shen Y.-Q."/>
            <person name="Zeng Q."/>
            <person name="Galagan J."/>
            <person name="Birren B.W."/>
            <person name="Cuomo C.A."/>
            <person name="Wickes B.L."/>
        </authorList>
    </citation>
    <scope>NUCLEOTIDE SEQUENCE [LARGE SCALE GENOMIC DNA]</scope>
    <source>
        <strain evidence="2">RA 99-880 / ATCC MYA-4621 / FGSC 9543 / NRRL 43880</strain>
    </source>
</reference>
<dbReference type="RefSeq" id="XP_067520579.1">
    <property type="nucleotide sequence ID" value="XM_067664478.1"/>
</dbReference>
<accession>I1C9Q3</accession>
<dbReference type="VEuPathDB" id="FungiDB:RO3G_09893"/>
<dbReference type="EMBL" id="CH476738">
    <property type="protein sequence ID" value="EIE85183.1"/>
    <property type="molecule type" value="Genomic_DNA"/>
</dbReference>
<organism evidence="1 2">
    <name type="scientific">Rhizopus delemar (strain RA 99-880 / ATCC MYA-4621 / FGSC 9543 / NRRL 43880)</name>
    <name type="common">Mucormycosis agent</name>
    <name type="synonym">Rhizopus arrhizus var. delemar</name>
    <dbReference type="NCBI Taxonomy" id="246409"/>
    <lineage>
        <taxon>Eukaryota</taxon>
        <taxon>Fungi</taxon>
        <taxon>Fungi incertae sedis</taxon>
        <taxon>Mucoromycota</taxon>
        <taxon>Mucoromycotina</taxon>
        <taxon>Mucoromycetes</taxon>
        <taxon>Mucorales</taxon>
        <taxon>Mucorineae</taxon>
        <taxon>Rhizopodaceae</taxon>
        <taxon>Rhizopus</taxon>
    </lineage>
</organism>